<feature type="transmembrane region" description="Helical" evidence="1">
    <location>
        <begin position="136"/>
        <end position="154"/>
    </location>
</feature>
<keyword evidence="4" id="KW-1185">Reference proteome</keyword>
<evidence type="ECO:0000256" key="1">
    <source>
        <dbReference type="SAM" id="Phobius"/>
    </source>
</evidence>
<dbReference type="EMBL" id="AVCI01000005">
    <property type="protein sequence ID" value="KFN43676.1"/>
    <property type="molecule type" value="Genomic_DNA"/>
</dbReference>
<keyword evidence="1" id="KW-1133">Transmembrane helix</keyword>
<feature type="transmembrane region" description="Helical" evidence="1">
    <location>
        <begin position="174"/>
        <end position="191"/>
    </location>
</feature>
<evidence type="ECO:0000259" key="2">
    <source>
        <dbReference type="Pfam" id="PF02517"/>
    </source>
</evidence>
<feature type="transmembrane region" description="Helical" evidence="1">
    <location>
        <begin position="15"/>
        <end position="37"/>
    </location>
</feature>
<dbReference type="GO" id="GO:0080120">
    <property type="term" value="P:CAAX-box protein maturation"/>
    <property type="evidence" value="ECO:0007669"/>
    <property type="project" value="UniProtKB-ARBA"/>
</dbReference>
<dbReference type="Pfam" id="PF02517">
    <property type="entry name" value="Rce1-like"/>
    <property type="match status" value="1"/>
</dbReference>
<dbReference type="PANTHER" id="PTHR39430:SF1">
    <property type="entry name" value="PROTEASE"/>
    <property type="match status" value="1"/>
</dbReference>
<proteinExistence type="predicted"/>
<evidence type="ECO:0000313" key="3">
    <source>
        <dbReference type="EMBL" id="KFN43676.1"/>
    </source>
</evidence>
<feature type="transmembrane region" description="Helical" evidence="1">
    <location>
        <begin position="100"/>
        <end position="124"/>
    </location>
</feature>
<feature type="transmembrane region" description="Helical" evidence="1">
    <location>
        <begin position="58"/>
        <end position="80"/>
    </location>
</feature>
<dbReference type="OrthoDB" id="193898at2"/>
<accession>A0A091AW43</accession>
<dbReference type="RefSeq" id="WP_022968539.1">
    <property type="nucleotide sequence ID" value="NZ_ATVD01000001.1"/>
</dbReference>
<dbReference type="eggNOG" id="COG1266">
    <property type="taxonomic scope" value="Bacteria"/>
</dbReference>
<gene>
    <name evidence="3" type="ORF">N789_10390</name>
</gene>
<dbReference type="InterPro" id="IPR003675">
    <property type="entry name" value="Rce1/LyrA-like_dom"/>
</dbReference>
<evidence type="ECO:0000313" key="4">
    <source>
        <dbReference type="Proteomes" id="UP000029385"/>
    </source>
</evidence>
<dbReference type="PATRIC" id="fig|1121015.4.peg.1566"/>
<dbReference type="PANTHER" id="PTHR39430">
    <property type="entry name" value="MEMBRANE-ASSOCIATED PROTEASE-RELATED"/>
    <property type="match status" value="1"/>
</dbReference>
<reference evidence="3 4" key="1">
    <citation type="submission" date="2013-09" db="EMBL/GenBank/DDBJ databases">
        <title>Genome sequencing of Arenimonas oryziterrae.</title>
        <authorList>
            <person name="Chen F."/>
            <person name="Wang G."/>
        </authorList>
    </citation>
    <scope>NUCLEOTIDE SEQUENCE [LARGE SCALE GENOMIC DNA]</scope>
    <source>
        <strain evidence="3 4">YC6267</strain>
    </source>
</reference>
<sequence>MTPVSLYSPEPARGWLPWGLLAPILLIVFVAAPVLATDGWMQANHFLEPMGAPIGLRGFYALLTIPFALNLLEVLAWVRWVERRPFTTIGLVGPQPLHKFLHGIAIGAGTVSIVVISIWIAGGLQAGGFFAAWRSPMSLMHVVLLLASFVLQAGTEEIIFRGWLLSAVARKFNVAIAVLLVSLAFTFLHYSPHQPLRIVSCSFLFSVFACVWALHAKSIWGVMGWHTGWNWLLSTGFELPVTGIDANLPALLVALRPHGPDLLTGGTEGPEGSVLCSVFFVVAIALMIWRRRAREAAAAAGVGIRTEESP</sequence>
<feature type="domain" description="CAAX prenyl protease 2/Lysostaphin resistance protein A-like" evidence="2">
    <location>
        <begin position="142"/>
        <end position="232"/>
    </location>
</feature>
<organism evidence="3 4">
    <name type="scientific">Arenimonas oryziterrae DSM 21050 = YC6267</name>
    <dbReference type="NCBI Taxonomy" id="1121015"/>
    <lineage>
        <taxon>Bacteria</taxon>
        <taxon>Pseudomonadati</taxon>
        <taxon>Pseudomonadota</taxon>
        <taxon>Gammaproteobacteria</taxon>
        <taxon>Lysobacterales</taxon>
        <taxon>Lysobacteraceae</taxon>
        <taxon>Arenimonas</taxon>
    </lineage>
</organism>
<feature type="transmembrane region" description="Helical" evidence="1">
    <location>
        <begin position="203"/>
        <end position="223"/>
    </location>
</feature>
<protein>
    <recommendedName>
        <fullName evidence="2">CAAX prenyl protease 2/Lysostaphin resistance protein A-like domain-containing protein</fullName>
    </recommendedName>
</protein>
<keyword evidence="1" id="KW-0472">Membrane</keyword>
<dbReference type="STRING" id="1121015.GCA_000420545_00890"/>
<dbReference type="GO" id="GO:0004175">
    <property type="term" value="F:endopeptidase activity"/>
    <property type="evidence" value="ECO:0007669"/>
    <property type="project" value="UniProtKB-ARBA"/>
</dbReference>
<dbReference type="AlphaFoldDB" id="A0A091AW43"/>
<comment type="caution">
    <text evidence="3">The sequence shown here is derived from an EMBL/GenBank/DDBJ whole genome shotgun (WGS) entry which is preliminary data.</text>
</comment>
<name>A0A091AW43_9GAMM</name>
<feature type="transmembrane region" description="Helical" evidence="1">
    <location>
        <begin position="272"/>
        <end position="289"/>
    </location>
</feature>
<dbReference type="Proteomes" id="UP000029385">
    <property type="component" value="Unassembled WGS sequence"/>
</dbReference>
<keyword evidence="1" id="KW-0812">Transmembrane</keyword>